<dbReference type="OrthoDB" id="5296287at2759"/>
<dbReference type="CDD" id="cd00067">
    <property type="entry name" value="GAL4"/>
    <property type="match status" value="1"/>
</dbReference>
<reference evidence="7 8" key="1">
    <citation type="submission" date="2015-06" db="EMBL/GenBank/DDBJ databases">
        <title>Draft genome of the ant-associated black yeast Phialophora attae CBS 131958.</title>
        <authorList>
            <person name="Moreno L.F."/>
            <person name="Stielow B.J."/>
            <person name="de Hoog S."/>
            <person name="Vicente V.A."/>
            <person name="Weiss V.A."/>
            <person name="de Vries M."/>
            <person name="Cruz L.M."/>
            <person name="Souza E.M."/>
        </authorList>
    </citation>
    <scope>NUCLEOTIDE SEQUENCE [LARGE SCALE GENOMIC DNA]</scope>
    <source>
        <strain evidence="7 8">CBS 131958</strain>
    </source>
</reference>
<evidence type="ECO:0000256" key="4">
    <source>
        <dbReference type="ARBA" id="ARBA00023242"/>
    </source>
</evidence>
<evidence type="ECO:0000256" key="3">
    <source>
        <dbReference type="ARBA" id="ARBA00023163"/>
    </source>
</evidence>
<feature type="compositionally biased region" description="Polar residues" evidence="5">
    <location>
        <begin position="206"/>
        <end position="215"/>
    </location>
</feature>
<dbReference type="PROSITE" id="PS00463">
    <property type="entry name" value="ZN2_CY6_FUNGAL_1"/>
    <property type="match status" value="1"/>
</dbReference>
<dbReference type="InterPro" id="IPR001138">
    <property type="entry name" value="Zn2Cys6_DnaBD"/>
</dbReference>
<keyword evidence="4" id="KW-0539">Nucleus</keyword>
<dbReference type="GO" id="GO:0000981">
    <property type="term" value="F:DNA-binding transcription factor activity, RNA polymerase II-specific"/>
    <property type="evidence" value="ECO:0007669"/>
    <property type="project" value="InterPro"/>
</dbReference>
<dbReference type="PANTHER" id="PTHR47256:SF10">
    <property type="entry name" value="ZN(II)2CYS6 TRANSCRIPTION FACTOR (EUROFUNG)"/>
    <property type="match status" value="1"/>
</dbReference>
<gene>
    <name evidence="7" type="ORF">AB675_10428</name>
</gene>
<keyword evidence="8" id="KW-1185">Reference proteome</keyword>
<feature type="compositionally biased region" description="Polar residues" evidence="5">
    <location>
        <begin position="175"/>
        <end position="196"/>
    </location>
</feature>
<accession>A0A0N0NIX6</accession>
<dbReference type="VEuPathDB" id="FungiDB:AB675_10428"/>
<dbReference type="PROSITE" id="PS50048">
    <property type="entry name" value="ZN2_CY6_FUNGAL_2"/>
    <property type="match status" value="1"/>
</dbReference>
<keyword evidence="2" id="KW-0238">DNA-binding</keyword>
<comment type="caution">
    <text evidence="7">The sequence shown here is derived from an EMBL/GenBank/DDBJ whole genome shotgun (WGS) entry which is preliminary data.</text>
</comment>
<dbReference type="Proteomes" id="UP000038010">
    <property type="component" value="Unassembled WGS sequence"/>
</dbReference>
<dbReference type="EMBL" id="LFJN01000035">
    <property type="protein sequence ID" value="KPI35959.1"/>
    <property type="molecule type" value="Genomic_DNA"/>
</dbReference>
<dbReference type="SMART" id="SM00066">
    <property type="entry name" value="GAL4"/>
    <property type="match status" value="1"/>
</dbReference>
<proteinExistence type="predicted"/>
<dbReference type="InterPro" id="IPR053187">
    <property type="entry name" value="Notoamide_regulator"/>
</dbReference>
<dbReference type="SUPFAM" id="SSF57701">
    <property type="entry name" value="Zn2/Cys6 DNA-binding domain"/>
    <property type="match status" value="1"/>
</dbReference>
<evidence type="ECO:0000256" key="1">
    <source>
        <dbReference type="ARBA" id="ARBA00023015"/>
    </source>
</evidence>
<evidence type="ECO:0000313" key="8">
    <source>
        <dbReference type="Proteomes" id="UP000038010"/>
    </source>
</evidence>
<dbReference type="GeneID" id="28731079"/>
<evidence type="ECO:0000256" key="5">
    <source>
        <dbReference type="SAM" id="MobiDB-lite"/>
    </source>
</evidence>
<sequence>MALVTKAPSVRIEKAIPSRHTKQQTKTKSRTSNACEACKRRKTKCTGSPSPCDVCVKAETYCCFNPKLDTRRKVAYTSSNVQDRQQFMITALLQTIKHTSEDDLQQLIRKIRGPPRPDDVAVCLRKHFDTLQAKNLIPKMAFDNTDVISFALQGLCGHRKGRPRPAKSEDDSDLLSPTSQASLASESNTSSGSNTDFLDDEIGDKNTASANTSMNMDDKGDGDFDIKPSGMFDIAVAEAQHQSTMDNLDRDRSMAMGGLPMYNSQMDFGDGCALPFSATSGSFDETMFSGIDTTMPTMYPPWPSAPHHNMQSYLNSQSLIAAASSRHTTSASRNV</sequence>
<name>A0A0N0NIX6_9EURO</name>
<dbReference type="GO" id="GO:0003677">
    <property type="term" value="F:DNA binding"/>
    <property type="evidence" value="ECO:0007669"/>
    <property type="project" value="UniProtKB-KW"/>
</dbReference>
<dbReference type="PANTHER" id="PTHR47256">
    <property type="entry name" value="ZN(II)2CYS6 TRANSCRIPTION FACTOR (EUROFUNG)-RELATED"/>
    <property type="match status" value="1"/>
</dbReference>
<dbReference type="AlphaFoldDB" id="A0A0N0NIX6"/>
<organism evidence="7 8">
    <name type="scientific">Cyphellophora attinorum</name>
    <dbReference type="NCBI Taxonomy" id="1664694"/>
    <lineage>
        <taxon>Eukaryota</taxon>
        <taxon>Fungi</taxon>
        <taxon>Dikarya</taxon>
        <taxon>Ascomycota</taxon>
        <taxon>Pezizomycotina</taxon>
        <taxon>Eurotiomycetes</taxon>
        <taxon>Chaetothyriomycetidae</taxon>
        <taxon>Chaetothyriales</taxon>
        <taxon>Cyphellophoraceae</taxon>
        <taxon>Cyphellophora</taxon>
    </lineage>
</organism>
<dbReference type="RefSeq" id="XP_017995922.1">
    <property type="nucleotide sequence ID" value="XM_018139199.1"/>
</dbReference>
<feature type="domain" description="Zn(2)-C6 fungal-type" evidence="6">
    <location>
        <begin position="34"/>
        <end position="64"/>
    </location>
</feature>
<feature type="region of interest" description="Disordered" evidence="5">
    <location>
        <begin position="157"/>
        <end position="223"/>
    </location>
</feature>
<protein>
    <recommendedName>
        <fullName evidence="6">Zn(2)-C6 fungal-type domain-containing protein</fullName>
    </recommendedName>
</protein>
<evidence type="ECO:0000259" key="6">
    <source>
        <dbReference type="PROSITE" id="PS50048"/>
    </source>
</evidence>
<evidence type="ECO:0000313" key="7">
    <source>
        <dbReference type="EMBL" id="KPI35959.1"/>
    </source>
</evidence>
<evidence type="ECO:0000256" key="2">
    <source>
        <dbReference type="ARBA" id="ARBA00023125"/>
    </source>
</evidence>
<dbReference type="InterPro" id="IPR036864">
    <property type="entry name" value="Zn2-C6_fun-type_DNA-bd_sf"/>
</dbReference>
<keyword evidence="3" id="KW-0804">Transcription</keyword>
<dbReference type="Gene3D" id="4.10.240.10">
    <property type="entry name" value="Zn(2)-C6 fungal-type DNA-binding domain"/>
    <property type="match status" value="1"/>
</dbReference>
<keyword evidence="1" id="KW-0805">Transcription regulation</keyword>
<dbReference type="GO" id="GO:0008270">
    <property type="term" value="F:zinc ion binding"/>
    <property type="evidence" value="ECO:0007669"/>
    <property type="project" value="InterPro"/>
</dbReference>